<sequence>MARVLVLGGTGEARELAVRLQDAGVSVVSSLAGRVSNPALPVGPVRIGGFGGPDGMMSFLWDERFDAVCDATHPFAARISGNAVEACAAAGVPLVRLVRPGWETRPDARDWVWVDSMAEAPAAMELLGERPFLTSGRQGLDHFAGWRNRWALVRVVEPLEAGVWPAWTVLVGRGPFTLDGELALMREHDVEVLVTKNSGGSLTEAKLAAAARLGVAVVMVRRPAESAEVLVGSVDEALALLPGAR</sequence>
<dbReference type="RefSeq" id="WP_094362990.1">
    <property type="nucleotide sequence ID" value="NZ_NMVQ01000005.1"/>
</dbReference>
<evidence type="ECO:0000256" key="2">
    <source>
        <dbReference type="ARBA" id="ARBA00022573"/>
    </source>
</evidence>
<keyword evidence="3" id="KW-0560">Oxidoreductase</keyword>
<keyword evidence="2" id="KW-0169">Cobalamin biosynthesis</keyword>
<dbReference type="GO" id="GO:0016994">
    <property type="term" value="F:precorrin-6A reductase activity"/>
    <property type="evidence" value="ECO:0007669"/>
    <property type="project" value="InterPro"/>
</dbReference>
<dbReference type="PANTHER" id="PTHR36925">
    <property type="entry name" value="COBALT-PRECORRIN-6A REDUCTASE"/>
    <property type="match status" value="1"/>
</dbReference>
<dbReference type="OrthoDB" id="5183775at2"/>
<evidence type="ECO:0000313" key="5">
    <source>
        <dbReference type="Proteomes" id="UP000216311"/>
    </source>
</evidence>
<organism evidence="4 5">
    <name type="scientific">Enemella dayhoffiae</name>
    <dbReference type="NCBI Taxonomy" id="2016507"/>
    <lineage>
        <taxon>Bacteria</taxon>
        <taxon>Bacillati</taxon>
        <taxon>Actinomycetota</taxon>
        <taxon>Actinomycetes</taxon>
        <taxon>Propionibacteriales</taxon>
        <taxon>Propionibacteriaceae</taxon>
        <taxon>Enemella</taxon>
    </lineage>
</organism>
<evidence type="ECO:0000256" key="3">
    <source>
        <dbReference type="ARBA" id="ARBA00023002"/>
    </source>
</evidence>
<dbReference type="NCBIfam" id="NF005968">
    <property type="entry name" value="PRK08057.1-2"/>
    <property type="match status" value="1"/>
</dbReference>
<comment type="pathway">
    <text evidence="1">Cofactor biosynthesis; adenosylcobalamin biosynthesis.</text>
</comment>
<evidence type="ECO:0000256" key="1">
    <source>
        <dbReference type="ARBA" id="ARBA00004953"/>
    </source>
</evidence>
<dbReference type="UniPathway" id="UPA00148"/>
<dbReference type="Pfam" id="PF02571">
    <property type="entry name" value="CbiJ"/>
    <property type="match status" value="1"/>
</dbReference>
<accession>A0A255H8Q6</accession>
<dbReference type="EMBL" id="NMVQ01000005">
    <property type="protein sequence ID" value="OYO24110.1"/>
    <property type="molecule type" value="Genomic_DNA"/>
</dbReference>
<dbReference type="Proteomes" id="UP000216311">
    <property type="component" value="Unassembled WGS sequence"/>
</dbReference>
<name>A0A255H8Q6_9ACTN</name>
<reference evidence="4 5" key="1">
    <citation type="submission" date="2017-07" db="EMBL/GenBank/DDBJ databases">
        <title>Draft whole genome sequences of clinical Proprionibacteriaceae strains.</title>
        <authorList>
            <person name="Bernier A.-M."/>
            <person name="Bernard K."/>
            <person name="Domingo M.-C."/>
        </authorList>
    </citation>
    <scope>NUCLEOTIDE SEQUENCE [LARGE SCALE GENOMIC DNA]</scope>
    <source>
        <strain evidence="4 5">NML 130396</strain>
    </source>
</reference>
<proteinExistence type="predicted"/>
<dbReference type="GO" id="GO:0009236">
    <property type="term" value="P:cobalamin biosynthetic process"/>
    <property type="evidence" value="ECO:0007669"/>
    <property type="project" value="UniProtKB-UniPathway"/>
</dbReference>
<dbReference type="PROSITE" id="PS51014">
    <property type="entry name" value="COBK_CBIJ"/>
    <property type="match status" value="1"/>
</dbReference>
<dbReference type="AlphaFoldDB" id="A0A255H8Q6"/>
<protein>
    <submittedName>
        <fullName evidence="4">Precorrin-6A reductase</fullName>
    </submittedName>
</protein>
<dbReference type="InterPro" id="IPR003723">
    <property type="entry name" value="Precorrin-6x_reduct"/>
</dbReference>
<dbReference type="NCBIfam" id="TIGR00715">
    <property type="entry name" value="precor6x_red"/>
    <property type="match status" value="1"/>
</dbReference>
<dbReference type="PANTHER" id="PTHR36925:SF1">
    <property type="entry name" value="COBALT-PRECORRIN-6A REDUCTASE"/>
    <property type="match status" value="1"/>
</dbReference>
<comment type="caution">
    <text evidence="4">The sequence shown here is derived from an EMBL/GenBank/DDBJ whole genome shotgun (WGS) entry which is preliminary data.</text>
</comment>
<evidence type="ECO:0000313" key="4">
    <source>
        <dbReference type="EMBL" id="OYO24110.1"/>
    </source>
</evidence>
<keyword evidence="5" id="KW-1185">Reference proteome</keyword>
<gene>
    <name evidence="4" type="ORF">CGZ93_04640</name>
</gene>